<dbReference type="GO" id="GO:0015629">
    <property type="term" value="C:actin cytoskeleton"/>
    <property type="evidence" value="ECO:0007669"/>
    <property type="project" value="InterPro"/>
</dbReference>
<keyword evidence="7" id="KW-0378">Hydrolase</keyword>
<dbReference type="InterPro" id="IPR017904">
    <property type="entry name" value="ADF/Cofilin"/>
</dbReference>
<organism evidence="14 15">
    <name type="scientific">Macrostomum lignano</name>
    <dbReference type="NCBI Taxonomy" id="282301"/>
    <lineage>
        <taxon>Eukaryota</taxon>
        <taxon>Metazoa</taxon>
        <taxon>Spiralia</taxon>
        <taxon>Lophotrochozoa</taxon>
        <taxon>Platyhelminthes</taxon>
        <taxon>Rhabditophora</taxon>
        <taxon>Macrostomorpha</taxon>
        <taxon>Macrostomida</taxon>
        <taxon>Macrostomidae</taxon>
        <taxon>Macrostomum</taxon>
    </lineage>
</organism>
<dbReference type="InterPro" id="IPR029130">
    <property type="entry name" value="Acid_ceramidase_N"/>
</dbReference>
<dbReference type="EC" id="3.5.1.23" evidence="4"/>
<dbReference type="SMART" id="SM00102">
    <property type="entry name" value="ADF"/>
    <property type="match status" value="1"/>
</dbReference>
<comment type="similarity">
    <text evidence="3">Belongs to the actin-binding proteins ADF family.</text>
</comment>
<dbReference type="FunFam" id="3.80.10.10:FF:000026">
    <property type="entry name" value="U2 small nuclear ribonucleoprotein A"/>
    <property type="match status" value="1"/>
</dbReference>
<dbReference type="InterPro" id="IPR032675">
    <property type="entry name" value="LRR_dom_sf"/>
</dbReference>
<dbReference type="Proteomes" id="UP000095280">
    <property type="component" value="Unplaced"/>
</dbReference>
<evidence type="ECO:0000313" key="14">
    <source>
        <dbReference type="Proteomes" id="UP000095280"/>
    </source>
</evidence>
<evidence type="ECO:0000259" key="13">
    <source>
        <dbReference type="PROSITE" id="PS51263"/>
    </source>
</evidence>
<dbReference type="Gene3D" id="3.40.20.10">
    <property type="entry name" value="Severin"/>
    <property type="match status" value="1"/>
</dbReference>
<evidence type="ECO:0000256" key="7">
    <source>
        <dbReference type="ARBA" id="ARBA00022801"/>
    </source>
</evidence>
<evidence type="ECO:0000256" key="6">
    <source>
        <dbReference type="ARBA" id="ARBA00022737"/>
    </source>
</evidence>
<evidence type="ECO:0000313" key="15">
    <source>
        <dbReference type="WBParaSite" id="maker-uti_cns_0012853-snap-gene-0.3-mRNA-1"/>
    </source>
</evidence>
<dbReference type="SMART" id="SM00710">
    <property type="entry name" value="PbH1"/>
    <property type="match status" value="2"/>
</dbReference>
<feature type="domain" description="ADF-H" evidence="13">
    <location>
        <begin position="621"/>
        <end position="753"/>
    </location>
</feature>
<evidence type="ECO:0000256" key="10">
    <source>
        <dbReference type="ARBA" id="ARBA00023242"/>
    </source>
</evidence>
<evidence type="ECO:0000256" key="8">
    <source>
        <dbReference type="ARBA" id="ARBA00023203"/>
    </source>
</evidence>
<dbReference type="PANTHER" id="PTHR28583">
    <property type="entry name" value="ACID AMIDASE"/>
    <property type="match status" value="1"/>
</dbReference>
<evidence type="ECO:0000256" key="1">
    <source>
        <dbReference type="ARBA" id="ARBA00004123"/>
    </source>
</evidence>
<keyword evidence="10" id="KW-0539">Nucleus</keyword>
<evidence type="ECO:0000256" key="12">
    <source>
        <dbReference type="SAM" id="SignalP"/>
    </source>
</evidence>
<evidence type="ECO:0000256" key="4">
    <source>
        <dbReference type="ARBA" id="ARBA00011891"/>
    </source>
</evidence>
<evidence type="ECO:0000256" key="11">
    <source>
        <dbReference type="ARBA" id="ARBA00024196"/>
    </source>
</evidence>
<evidence type="ECO:0000256" key="9">
    <source>
        <dbReference type="ARBA" id="ARBA00023228"/>
    </source>
</evidence>
<evidence type="ECO:0000256" key="3">
    <source>
        <dbReference type="ARBA" id="ARBA00006844"/>
    </source>
</evidence>
<dbReference type="WBParaSite" id="maker-uti_cns_0012853-snap-gene-0.3-mRNA-1">
    <property type="protein sequence ID" value="maker-uti_cns_0012853-snap-gene-0.3-mRNA-1"/>
    <property type="gene ID" value="maker-uti_cns_0012853-snap-gene-0.3"/>
</dbReference>
<accession>A0A1I8IHK5</accession>
<feature type="chain" id="PRO_5009321037" description="ceramidase" evidence="12">
    <location>
        <begin position="22"/>
        <end position="1173"/>
    </location>
</feature>
<feature type="signal peptide" evidence="12">
    <location>
        <begin position="1"/>
        <end position="21"/>
    </location>
</feature>
<dbReference type="AlphaFoldDB" id="A0A1I8IHK5"/>
<dbReference type="CDD" id="cd11286">
    <property type="entry name" value="ADF_cofilin_like"/>
    <property type="match status" value="1"/>
</dbReference>
<dbReference type="GO" id="GO:0003779">
    <property type="term" value="F:actin binding"/>
    <property type="evidence" value="ECO:0007669"/>
    <property type="project" value="UniProtKB-KW"/>
</dbReference>
<reference evidence="15" key="1">
    <citation type="submission" date="2016-11" db="UniProtKB">
        <authorList>
            <consortium name="WormBaseParasite"/>
        </authorList>
    </citation>
    <scope>IDENTIFICATION</scope>
</reference>
<evidence type="ECO:0000256" key="2">
    <source>
        <dbReference type="ARBA" id="ARBA00004371"/>
    </source>
</evidence>
<keyword evidence="6" id="KW-0677">Repeat</keyword>
<keyword evidence="8" id="KW-0009">Actin-binding</keyword>
<dbReference type="InterPro" id="IPR002108">
    <property type="entry name" value="ADF-H"/>
</dbReference>
<dbReference type="Pfam" id="PF00241">
    <property type="entry name" value="Cofilin_ADF"/>
    <property type="match status" value="1"/>
</dbReference>
<keyword evidence="14" id="KW-1185">Reference proteome</keyword>
<dbReference type="PANTHER" id="PTHR28583:SF1">
    <property type="entry name" value="ACID CERAMIDASE"/>
    <property type="match status" value="1"/>
</dbReference>
<keyword evidence="12" id="KW-0732">Signal</keyword>
<proteinExistence type="inferred from homology"/>
<keyword evidence="5" id="KW-0433">Leucine-rich repeat</keyword>
<dbReference type="Gene3D" id="3.80.10.10">
    <property type="entry name" value="Ribonuclease Inhibitor"/>
    <property type="match status" value="1"/>
</dbReference>
<dbReference type="CDD" id="cd01903">
    <property type="entry name" value="Ntn_AC_NAAA"/>
    <property type="match status" value="2"/>
</dbReference>
<dbReference type="GO" id="GO:0017040">
    <property type="term" value="F:N-acylsphingosine amidohydrolase activity"/>
    <property type="evidence" value="ECO:0007669"/>
    <property type="project" value="UniProtKB-EC"/>
</dbReference>
<dbReference type="Pfam" id="PF15508">
    <property type="entry name" value="NAAA-beta"/>
    <property type="match status" value="2"/>
</dbReference>
<dbReference type="SUPFAM" id="SSF55753">
    <property type="entry name" value="Actin depolymerizing proteins"/>
    <property type="match status" value="1"/>
</dbReference>
<dbReference type="InterPro" id="IPR029006">
    <property type="entry name" value="ADF-H/Gelsolin-like_dom_sf"/>
</dbReference>
<dbReference type="PROSITE" id="PS51450">
    <property type="entry name" value="LRR"/>
    <property type="match status" value="1"/>
</dbReference>
<dbReference type="GO" id="GO:0030042">
    <property type="term" value="P:actin filament depolymerization"/>
    <property type="evidence" value="ECO:0007669"/>
    <property type="project" value="InterPro"/>
</dbReference>
<protein>
    <recommendedName>
        <fullName evidence="4">ceramidase</fullName>
        <ecNumber evidence="4">3.5.1.23</ecNumber>
    </recommendedName>
</protein>
<comment type="subcellular location">
    <subcellularLocation>
        <location evidence="2">Lysosome</location>
    </subcellularLocation>
    <subcellularLocation>
        <location evidence="1">Nucleus</location>
    </subcellularLocation>
</comment>
<keyword evidence="9" id="KW-0458">Lysosome</keyword>
<dbReference type="InterPro" id="IPR006626">
    <property type="entry name" value="PbH1"/>
</dbReference>
<dbReference type="PROSITE" id="PS51263">
    <property type="entry name" value="ADF_H"/>
    <property type="match status" value="1"/>
</dbReference>
<dbReference type="SUPFAM" id="SSF52058">
    <property type="entry name" value="L domain-like"/>
    <property type="match status" value="1"/>
</dbReference>
<dbReference type="Pfam" id="PF14580">
    <property type="entry name" value="LRR_9"/>
    <property type="match status" value="1"/>
</dbReference>
<dbReference type="InterPro" id="IPR029132">
    <property type="entry name" value="CBAH/NAAA_C"/>
</dbReference>
<dbReference type="InterPro" id="IPR001611">
    <property type="entry name" value="Leu-rich_rpt"/>
</dbReference>
<dbReference type="GO" id="GO:0005634">
    <property type="term" value="C:nucleus"/>
    <property type="evidence" value="ECO:0007669"/>
    <property type="project" value="UniProtKB-SubCell"/>
</dbReference>
<sequence>MRSESWLMLLCALFCSAFVPAQFTQECRSDTYPPPSSSEVEWFDVSLDEAPIIRWRHVVARRQSQIRDLLLQFKNFIRQLTGSSVYFNLVARSLTLIAPTVPQPYQDEMVGISTVTGIPLGEILLYNIFYEATNLCTSVLAEDSKGVLYHARNLDFGLFFGWDKAKKTWLVTEYLRPTIVNIRFKKSGQTVFMSTHFAGYVGILTALKPGRFSLTVNSRNSLDGSSTLGIIEWILGKRDAVWMGFLTRRVMETADSYAQAKQMLTGTKMLAPAYFILGGNSTMQGCVITRSRDAAIDVWERSAAANHTWYLLQTNYDHWKPPFVLDDRRTPGNKCMMAKGQASMGFKEIFNVLSSIPVLNKLTTYTALMRVDTGEYHSYRQTCKDPCPICSLICPLIALPTSMKLTPELIQNSVQTTNPLGDRELDLRGYKVALLENLSATLDQFDTIDLTDNEIRKLDGFPHLPRLANLMLNNNKVMRIGDGLSSSLPRLSTLLLTNNCLQELADLEPLTALKRLRFLSLLKNPVCSRRNYRLHVVHKLPSLRFLDFRRITDAERRQAAALFTSGGVGDVADKSAANLKSKPAKTFTPGAPVPAAAAAASAPVSAAGGPTSADLLAVREAIRRANTLDEVEEHFKAIKIGHRYRYIVFHIVNDSTITTERIVEESSYEDFVDSLPRNDCRYIIYDYAYTLEDGGKREKLLFIHWAPDVCKIRCKMIYASSKDAIKHKLRGVVEIQANDISEVAEDCIRDRLKAAGASGDKEPGCKLRFGVLFLSQSFAAMTCQSRLTPLLLLLLLACLAANSQAQIPTQCRSDAYPPPADSEIDWVDVDLDEAPLTRWRNVVAHRGPQLRALIAQFRIFVRNMTGSELLINLVDKDLTPLAHTLPQPFRDEIVGIANMTGIPLGEVTLYNIFYEIFTVCTSIVAEDQKGVLYHARNLDFGLFLGWDLANSTWLITEYLRPAIVNIRFKKSGQTVFMSTNFAGYVGILTALKPGRFSLTMNERFNADGGYIGVIEWILGKRDAVWMGFLTRSVMETADSYAQAKQMLTGTKMLAPAYFILGGNSTMQGCIITRSRDAAIDVWERSAAANHTWYLLQTNYDHWKPPFVLDDRRTPGNKCMMAKGQASMGFKEIFNVLSSIPVLNKLTTYTALMRVDTGEYHSYRQTCKDPCAPW</sequence>
<evidence type="ECO:0000256" key="5">
    <source>
        <dbReference type="ARBA" id="ARBA00022614"/>
    </source>
</evidence>
<dbReference type="GO" id="GO:0005764">
    <property type="term" value="C:lysosome"/>
    <property type="evidence" value="ECO:0007669"/>
    <property type="project" value="UniProtKB-SubCell"/>
</dbReference>
<comment type="similarity">
    <text evidence="11">Belongs to the U2 small nuclear ribonucleoprotein A family.</text>
</comment>
<name>A0A1I8IHK5_9PLAT</name>
<dbReference type="Pfam" id="PF02275">
    <property type="entry name" value="CBAH"/>
    <property type="match status" value="2"/>
</dbReference>